<proteinExistence type="predicted"/>
<reference evidence="1 2" key="1">
    <citation type="submission" date="2015-12" db="EMBL/GenBank/DDBJ databases">
        <authorList>
            <person name="Shamseldin A."/>
            <person name="Moawad H."/>
            <person name="Abd El-Rahim W.M."/>
            <person name="Sadowsky M.J."/>
        </authorList>
    </citation>
    <scope>NUCLEOTIDE SEQUENCE [LARGE SCALE GENOMIC DNA]</scope>
    <source>
        <strain evidence="1 2">D7</strain>
    </source>
</reference>
<evidence type="ECO:0000313" key="2">
    <source>
        <dbReference type="Proteomes" id="UP000063991"/>
    </source>
</evidence>
<gene>
    <name evidence="1" type="ORF">AVL55_09915</name>
</gene>
<organism evidence="1 2">
    <name type="scientific">Alteromonas macleodii</name>
    <name type="common">Pseudoalteromonas macleodii</name>
    <dbReference type="NCBI Taxonomy" id="28108"/>
    <lineage>
        <taxon>Bacteria</taxon>
        <taxon>Pseudomonadati</taxon>
        <taxon>Pseudomonadota</taxon>
        <taxon>Gammaproteobacteria</taxon>
        <taxon>Alteromonadales</taxon>
        <taxon>Alteromonadaceae</taxon>
        <taxon>Alteromonas/Salinimonas group</taxon>
        <taxon>Alteromonas</taxon>
    </lineage>
</organism>
<dbReference type="EMBL" id="CP014323">
    <property type="protein sequence ID" value="AMJ98452.1"/>
    <property type="molecule type" value="Genomic_DNA"/>
</dbReference>
<name>A0A126PZP2_ALTMA</name>
<sequence>MLDLDRFIVEIDRVTKAIYFYDEIFGKKETIKIFNQLLNSPNFLLLERGKVTLLRNIYVSLLGPYRAR</sequence>
<evidence type="ECO:0000313" key="1">
    <source>
        <dbReference type="EMBL" id="AMJ98452.1"/>
    </source>
</evidence>
<accession>A0A126PZP2</accession>
<dbReference type="AlphaFoldDB" id="A0A126PZP2"/>
<protein>
    <submittedName>
        <fullName evidence="1">Uncharacterized protein</fullName>
    </submittedName>
</protein>
<dbReference type="Proteomes" id="UP000063991">
    <property type="component" value="Chromosome"/>
</dbReference>